<keyword evidence="2" id="KW-0012">Acyltransferase</keyword>
<dbReference type="PANTHER" id="PTHR43877">
    <property type="entry name" value="AMINOALKYLPHOSPHONATE N-ACETYLTRANSFERASE-RELATED-RELATED"/>
    <property type="match status" value="1"/>
</dbReference>
<gene>
    <name evidence="4" type="ORF">GCM10025863_10070</name>
</gene>
<keyword evidence="1" id="KW-0808">Transferase</keyword>
<evidence type="ECO:0000313" key="5">
    <source>
        <dbReference type="Proteomes" id="UP001321543"/>
    </source>
</evidence>
<evidence type="ECO:0000313" key="4">
    <source>
        <dbReference type="EMBL" id="BDZ38393.1"/>
    </source>
</evidence>
<accession>A0ABM8FSJ5</accession>
<organism evidence="4 5">
    <name type="scientific">Microbacterium suwonense</name>
    <dbReference type="NCBI Taxonomy" id="683047"/>
    <lineage>
        <taxon>Bacteria</taxon>
        <taxon>Bacillati</taxon>
        <taxon>Actinomycetota</taxon>
        <taxon>Actinomycetes</taxon>
        <taxon>Micrococcales</taxon>
        <taxon>Microbacteriaceae</taxon>
        <taxon>Microbacterium</taxon>
    </lineage>
</organism>
<dbReference type="Gene3D" id="3.40.630.30">
    <property type="match status" value="1"/>
</dbReference>
<sequence length="143" mass="15974">MNDVSVIDLAPGDPRWADALPILQELRPHLTEQLLAQVIAEGGPQGLRFTAVFTGDRCVAVAGWRIIANTSAIRKLYVDDLSTSASVRSRGYGRMLLDELRERAVAAGCSSLDLDSGVQRFDAHRFYLRERMDIVAHHFRRLL</sequence>
<proteinExistence type="predicted"/>
<dbReference type="RefSeq" id="WP_286302232.1">
    <property type="nucleotide sequence ID" value="NZ_AP027728.1"/>
</dbReference>
<keyword evidence="5" id="KW-1185">Reference proteome</keyword>
<dbReference type="InterPro" id="IPR050832">
    <property type="entry name" value="Bact_Acetyltransf"/>
</dbReference>
<evidence type="ECO:0000259" key="3">
    <source>
        <dbReference type="PROSITE" id="PS51186"/>
    </source>
</evidence>
<dbReference type="Proteomes" id="UP001321543">
    <property type="component" value="Chromosome"/>
</dbReference>
<dbReference type="CDD" id="cd04301">
    <property type="entry name" value="NAT_SF"/>
    <property type="match status" value="1"/>
</dbReference>
<dbReference type="Pfam" id="PF00583">
    <property type="entry name" value="Acetyltransf_1"/>
    <property type="match status" value="1"/>
</dbReference>
<evidence type="ECO:0000256" key="1">
    <source>
        <dbReference type="ARBA" id="ARBA00022679"/>
    </source>
</evidence>
<reference evidence="5" key="1">
    <citation type="journal article" date="2019" name="Int. J. Syst. Evol. Microbiol.">
        <title>The Global Catalogue of Microorganisms (GCM) 10K type strain sequencing project: providing services to taxonomists for standard genome sequencing and annotation.</title>
        <authorList>
            <consortium name="The Broad Institute Genomics Platform"/>
            <consortium name="The Broad Institute Genome Sequencing Center for Infectious Disease"/>
            <person name="Wu L."/>
            <person name="Ma J."/>
        </authorList>
    </citation>
    <scope>NUCLEOTIDE SEQUENCE [LARGE SCALE GENOMIC DNA]</scope>
    <source>
        <strain evidence="5">NBRC 106310</strain>
    </source>
</reference>
<feature type="domain" description="N-acetyltransferase" evidence="3">
    <location>
        <begin position="4"/>
        <end position="143"/>
    </location>
</feature>
<dbReference type="PROSITE" id="PS51186">
    <property type="entry name" value="GNAT"/>
    <property type="match status" value="1"/>
</dbReference>
<evidence type="ECO:0000256" key="2">
    <source>
        <dbReference type="ARBA" id="ARBA00023315"/>
    </source>
</evidence>
<dbReference type="InterPro" id="IPR016181">
    <property type="entry name" value="Acyl_CoA_acyltransferase"/>
</dbReference>
<protein>
    <submittedName>
        <fullName evidence="4">N-acetyltransferase GCN5</fullName>
    </submittedName>
</protein>
<dbReference type="EMBL" id="AP027728">
    <property type="protein sequence ID" value="BDZ38393.1"/>
    <property type="molecule type" value="Genomic_DNA"/>
</dbReference>
<name>A0ABM8FSJ5_9MICO</name>
<dbReference type="InterPro" id="IPR000182">
    <property type="entry name" value="GNAT_dom"/>
</dbReference>
<dbReference type="SUPFAM" id="SSF55729">
    <property type="entry name" value="Acyl-CoA N-acyltransferases (Nat)"/>
    <property type="match status" value="1"/>
</dbReference>